<dbReference type="GO" id="GO:0005524">
    <property type="term" value="F:ATP binding"/>
    <property type="evidence" value="ECO:0007669"/>
    <property type="project" value="UniProtKB-UniRule"/>
</dbReference>
<evidence type="ECO:0000313" key="14">
    <source>
        <dbReference type="Proteomes" id="UP000563601"/>
    </source>
</evidence>
<keyword evidence="6 7" id="KW-0067">ATP-binding</keyword>
<dbReference type="PANTHER" id="PTHR43671">
    <property type="entry name" value="SERINE/THREONINE-PROTEIN KINASE NEK"/>
    <property type="match status" value="1"/>
</dbReference>
<dbReference type="Gene3D" id="1.10.510.10">
    <property type="entry name" value="Transferase(Phosphotransferase) domain 1"/>
    <property type="match status" value="2"/>
</dbReference>
<dbReference type="Pfam" id="PF00069">
    <property type="entry name" value="Pkinase"/>
    <property type="match status" value="2"/>
</dbReference>
<dbReference type="OrthoDB" id="9801841at2"/>
<evidence type="ECO:0000256" key="4">
    <source>
        <dbReference type="ARBA" id="ARBA00022741"/>
    </source>
</evidence>
<evidence type="ECO:0000256" key="7">
    <source>
        <dbReference type="PROSITE-ProRule" id="PRU10141"/>
    </source>
</evidence>
<evidence type="ECO:0000259" key="10">
    <source>
        <dbReference type="PROSITE" id="PS50965"/>
    </source>
</evidence>
<keyword evidence="13" id="KW-1185">Reference proteome</keyword>
<dbReference type="PROSITE" id="PS00107">
    <property type="entry name" value="PROTEIN_KINASE_ATP"/>
    <property type="match status" value="1"/>
</dbReference>
<evidence type="ECO:0000256" key="6">
    <source>
        <dbReference type="ARBA" id="ARBA00022840"/>
    </source>
</evidence>
<dbReference type="Proteomes" id="UP000563601">
    <property type="component" value="Unassembled WGS sequence"/>
</dbReference>
<sequence length="1392" mass="156239">MAKVIPIGQPANESERQAIGFLRDHLPEGWLIFHNFEMRQGLEVFEIDIAILAPHAVYLVDVKGTRGNIDVYGSKWYPEGRQSFHSPLAKLRHHAKVLAGIISESNKGLAELRKAHVHAAVLLTADNAAVFDQANIDSPDVTDFKRCLKYFRDASRIPKNRLESISRFHPQIGKAITGNAKPKSAAQVYRDWQVEEKLGGTDRYTEYRAKHNLLGKSGGLARLRVYQADPYQDEGTREEELKKISNAYRAVAHMPAHANVLAVKDLFVSDDEDKVVLVTEDLPGQPLRLHINKASLALTFDQKLQVMRDVLAALDHAHRNEVIHRNLTPDAILVTKGGHGRVTDFDYARVGKQRSTSETIAYQIEESLDPVYRAPELVISERKSEPKEASIASDLFSAGLIFYQLLTGELAYEDVDQMIEADGKFPIEPSEHKPDLPKGLDEWLQKFCEFDPEERHASAAIARKALADVILPEAKNDSAQDTSGPAENVPQLPENLMDLPQDFILADRFRIQKKLGSGGFGVAYKVFDSLGDVVRVIKLVTRDRRSVYERLRREYKTLTNLPEHPHVVKVIWADRMADAKQTPYIVFDYVDGLDVSDLIDAEALSLDDAVCIAHEAADGLAHLHKHGVYHQDVKPSNLLWTDSGVRIIDFNVAVAENDEIQGGGGTRRYLPPDYDHASEPESSDRIDRDLYALGISIYECLTGKYPFNEPTPPTNTQPKNPKQFKGCADLSPSLIDVLLKTIAPERKDRFASVEEFSAALAEVKHLRSLLTTTDTGTGTGHKGASKLGLSAARPNVNPFVTHLLTLYSQSQVSNAGTRGLDEVGKATYVSTYLDEKLKPALLKGEFRLVIISGNAGDGKTAFIQQFEAFAESKGAQMQRGANGAVFHLNGHNYQSNYDGSQDEGDERNDTVLQKFFAPFAGSDTSQWPGNQTRLIAINEGRLVDFFLEHEEKFPLLAKQVQQGLAGATPEEGVAVINLNLRSVVSQPEEGQPSIMERLIARMTHQEYWQACEKCDLKGKCYAYHNARTFQDPVAGPRVVERLKMLYTITHLRGRLHITMRDLRSALAFMLVGTRDCDGIHQLYQGGGEETQNRILDSFYFNSWLGGAEGSNDRLVALLREIDIAEVSNPDLDRELGFLNPKAKVMSRYSFAERAGYDNELTETLFRNLPRDYSSKNRARLISKHRNYLSHMRRRHFFERRDSGWREMLPYGSIDPFVDAIEQPGAKSADQVNNVLQAINRGEGLSNPARLGNQLALRVRQVEKGTIRSYRLFNGHHFTLRTEQETTAHPFLESLPQALVLLYDSGDGHKASLRINLDIYEMLMRLNNGYRPSIEEQEGFLLSLSVFKNLLASVPYKEVLLTKAGHRFYEIRREDDGRLVMEVSEKGAEYNVN</sequence>
<feature type="domain" description="Protein kinase" evidence="9">
    <location>
        <begin position="192"/>
        <end position="471"/>
    </location>
</feature>
<dbReference type="PANTHER" id="PTHR43671:SF13">
    <property type="entry name" value="SERINE_THREONINE-PROTEIN KINASE NEK2"/>
    <property type="match status" value="1"/>
</dbReference>
<gene>
    <name evidence="12" type="ORF">GTQ55_01405</name>
    <name evidence="11" type="ORF">HNQ53_001692</name>
</gene>
<evidence type="ECO:0000256" key="3">
    <source>
        <dbReference type="ARBA" id="ARBA00022679"/>
    </source>
</evidence>
<reference evidence="11 14" key="2">
    <citation type="submission" date="2020-08" db="EMBL/GenBank/DDBJ databases">
        <title>Genomic Encyclopedia of Type Strains, Phase IV (KMG-IV): sequencing the most valuable type-strain genomes for metagenomic binning, comparative biology and taxonomic classification.</title>
        <authorList>
            <person name="Goeker M."/>
        </authorList>
    </citation>
    <scope>NUCLEOTIDE SEQUENCE [LARGE SCALE GENOMIC DNA]</scope>
    <source>
        <strain evidence="11 14">DSM 11525</strain>
    </source>
</reference>
<feature type="compositionally biased region" description="Basic and acidic residues" evidence="8">
    <location>
        <begin position="673"/>
        <end position="682"/>
    </location>
</feature>
<dbReference type="EC" id="2.7.11.1" evidence="2"/>
<dbReference type="NCBIfam" id="NF047741">
    <property type="entry name" value="antiphage_MADS6"/>
    <property type="match status" value="1"/>
</dbReference>
<dbReference type="InterPro" id="IPR050660">
    <property type="entry name" value="NEK_Ser/Thr_kinase"/>
</dbReference>
<dbReference type="CDD" id="cd14014">
    <property type="entry name" value="STKc_PknB_like"/>
    <property type="match status" value="1"/>
</dbReference>
<evidence type="ECO:0000313" key="12">
    <source>
        <dbReference type="EMBL" id="QHQ37774.1"/>
    </source>
</evidence>
<keyword evidence="11" id="KW-0723">Serine/threonine-protein kinase</keyword>
<keyword evidence="5 11" id="KW-0418">Kinase</keyword>
<feature type="binding site" evidence="7">
    <location>
        <position position="538"/>
    </location>
    <ligand>
        <name>ATP</name>
        <dbReference type="ChEBI" id="CHEBI:30616"/>
    </ligand>
</feature>
<keyword evidence="3" id="KW-0808">Transferase</keyword>
<dbReference type="InterPro" id="IPR011528">
    <property type="entry name" value="NERD"/>
</dbReference>
<evidence type="ECO:0000256" key="2">
    <source>
        <dbReference type="ARBA" id="ARBA00012513"/>
    </source>
</evidence>
<protein>
    <recommendedName>
        <fullName evidence="2">non-specific serine/threonine protein kinase</fullName>
        <ecNumber evidence="2">2.7.11.1</ecNumber>
    </recommendedName>
</protein>
<feature type="domain" description="NERD" evidence="10">
    <location>
        <begin position="10"/>
        <end position="121"/>
    </location>
</feature>
<evidence type="ECO:0000256" key="8">
    <source>
        <dbReference type="SAM" id="MobiDB-lite"/>
    </source>
</evidence>
<comment type="similarity">
    <text evidence="1">Belongs to the protein kinase superfamily. NEK Ser/Thr protein kinase family. NIMA subfamily.</text>
</comment>
<dbReference type="PROSITE" id="PS50965">
    <property type="entry name" value="NERD"/>
    <property type="match status" value="1"/>
</dbReference>
<evidence type="ECO:0000313" key="11">
    <source>
        <dbReference type="EMBL" id="MBB5211474.1"/>
    </source>
</evidence>
<organism evidence="11 14">
    <name type="scientific">Microbulbifer hydrolyticus</name>
    <dbReference type="NCBI Taxonomy" id="48074"/>
    <lineage>
        <taxon>Bacteria</taxon>
        <taxon>Pseudomonadati</taxon>
        <taxon>Pseudomonadota</taxon>
        <taxon>Gammaproteobacteria</taxon>
        <taxon>Cellvibrionales</taxon>
        <taxon>Microbulbiferaceae</taxon>
        <taxon>Microbulbifer</taxon>
    </lineage>
</organism>
<dbReference type="Proteomes" id="UP000464675">
    <property type="component" value="Chromosome"/>
</dbReference>
<proteinExistence type="inferred from homology"/>
<dbReference type="InterPro" id="IPR011009">
    <property type="entry name" value="Kinase-like_dom_sf"/>
</dbReference>
<dbReference type="EMBL" id="JACHHR010000002">
    <property type="protein sequence ID" value="MBB5211474.1"/>
    <property type="molecule type" value="Genomic_DNA"/>
</dbReference>
<accession>A0A6P1T4F0</accession>
<evidence type="ECO:0000259" key="9">
    <source>
        <dbReference type="PROSITE" id="PS50011"/>
    </source>
</evidence>
<keyword evidence="4 7" id="KW-0547">Nucleotide-binding</keyword>
<evidence type="ECO:0000313" key="13">
    <source>
        <dbReference type="Proteomes" id="UP000464675"/>
    </source>
</evidence>
<dbReference type="Pfam" id="PF08378">
    <property type="entry name" value="NERD"/>
    <property type="match status" value="1"/>
</dbReference>
<reference evidence="12 13" key="1">
    <citation type="submission" date="2020-01" db="EMBL/GenBank/DDBJ databases">
        <title>The possibility of degradation of plastic by Microbulbifer hydrolyticus IRE-31.</title>
        <authorList>
            <person name="Liu L."/>
        </authorList>
    </citation>
    <scope>NUCLEOTIDE SEQUENCE [LARGE SCALE GENOMIC DNA]</scope>
    <source>
        <strain evidence="12 13">IRE-31</strain>
    </source>
</reference>
<dbReference type="SMART" id="SM00220">
    <property type="entry name" value="S_TKc"/>
    <property type="match status" value="2"/>
</dbReference>
<dbReference type="InterPro" id="IPR000719">
    <property type="entry name" value="Prot_kinase_dom"/>
</dbReference>
<evidence type="ECO:0000256" key="1">
    <source>
        <dbReference type="ARBA" id="ARBA00010886"/>
    </source>
</evidence>
<dbReference type="PROSITE" id="PS50011">
    <property type="entry name" value="PROTEIN_KINASE_DOM"/>
    <property type="match status" value="2"/>
</dbReference>
<feature type="domain" description="Protein kinase" evidence="9">
    <location>
        <begin position="509"/>
        <end position="770"/>
    </location>
</feature>
<dbReference type="SUPFAM" id="SSF56112">
    <property type="entry name" value="Protein kinase-like (PK-like)"/>
    <property type="match status" value="2"/>
</dbReference>
<dbReference type="GO" id="GO:0004674">
    <property type="term" value="F:protein serine/threonine kinase activity"/>
    <property type="evidence" value="ECO:0007669"/>
    <property type="project" value="UniProtKB-KW"/>
</dbReference>
<dbReference type="RefSeq" id="WP_161857112.1">
    <property type="nucleotide sequence ID" value="NZ_CP047491.1"/>
</dbReference>
<feature type="region of interest" description="Disordered" evidence="8">
    <location>
        <begin position="663"/>
        <end position="682"/>
    </location>
</feature>
<evidence type="ECO:0000256" key="5">
    <source>
        <dbReference type="ARBA" id="ARBA00022777"/>
    </source>
</evidence>
<dbReference type="EMBL" id="CP047491">
    <property type="protein sequence ID" value="QHQ37774.1"/>
    <property type="molecule type" value="Genomic_DNA"/>
</dbReference>
<name>A0A6P1T4F0_9GAMM</name>
<dbReference type="InterPro" id="IPR017441">
    <property type="entry name" value="Protein_kinase_ATP_BS"/>
</dbReference>